<evidence type="ECO:0000256" key="1">
    <source>
        <dbReference type="SAM" id="MobiDB-lite"/>
    </source>
</evidence>
<name>A0A2P2QKC3_RHIMU</name>
<protein>
    <submittedName>
        <fullName evidence="2">Uncharacterized protein</fullName>
    </submittedName>
</protein>
<dbReference type="AlphaFoldDB" id="A0A2P2QKC3"/>
<reference evidence="2" key="1">
    <citation type="submission" date="2018-02" db="EMBL/GenBank/DDBJ databases">
        <title>Rhizophora mucronata_Transcriptome.</title>
        <authorList>
            <person name="Meera S.P."/>
            <person name="Sreeshan A."/>
            <person name="Augustine A."/>
        </authorList>
    </citation>
    <scope>NUCLEOTIDE SEQUENCE</scope>
    <source>
        <tissue evidence="2">Leaf</tissue>
    </source>
</reference>
<organism evidence="2">
    <name type="scientific">Rhizophora mucronata</name>
    <name type="common">Asiatic mangrove</name>
    <dbReference type="NCBI Taxonomy" id="61149"/>
    <lineage>
        <taxon>Eukaryota</taxon>
        <taxon>Viridiplantae</taxon>
        <taxon>Streptophyta</taxon>
        <taxon>Embryophyta</taxon>
        <taxon>Tracheophyta</taxon>
        <taxon>Spermatophyta</taxon>
        <taxon>Magnoliopsida</taxon>
        <taxon>eudicotyledons</taxon>
        <taxon>Gunneridae</taxon>
        <taxon>Pentapetalae</taxon>
        <taxon>rosids</taxon>
        <taxon>fabids</taxon>
        <taxon>Malpighiales</taxon>
        <taxon>Rhizophoraceae</taxon>
        <taxon>Rhizophora</taxon>
    </lineage>
</organism>
<feature type="region of interest" description="Disordered" evidence="1">
    <location>
        <begin position="1"/>
        <end position="20"/>
    </location>
</feature>
<sequence>MINCITSTLPLQSHRENQEL</sequence>
<evidence type="ECO:0000313" key="2">
    <source>
        <dbReference type="EMBL" id="MBX67449.1"/>
    </source>
</evidence>
<proteinExistence type="predicted"/>
<dbReference type="EMBL" id="GGEC01086965">
    <property type="protein sequence ID" value="MBX67449.1"/>
    <property type="molecule type" value="Transcribed_RNA"/>
</dbReference>
<accession>A0A2P2QKC3</accession>
<feature type="compositionally biased region" description="Polar residues" evidence="1">
    <location>
        <begin position="1"/>
        <end position="11"/>
    </location>
</feature>